<keyword evidence="2" id="KW-1133">Transmembrane helix</keyword>
<evidence type="ECO:0000313" key="3">
    <source>
        <dbReference type="EMBL" id="TGK96308.1"/>
    </source>
</evidence>
<dbReference type="AlphaFoldDB" id="A0A2M9Y451"/>
<feature type="compositionally biased region" description="Low complexity" evidence="1">
    <location>
        <begin position="38"/>
        <end position="50"/>
    </location>
</feature>
<feature type="region of interest" description="Disordered" evidence="1">
    <location>
        <begin position="36"/>
        <end position="68"/>
    </location>
</feature>
<protein>
    <submittedName>
        <fullName evidence="3">Uncharacterized protein</fullName>
    </submittedName>
</protein>
<keyword evidence="4" id="KW-1185">Reference proteome</keyword>
<evidence type="ECO:0000256" key="1">
    <source>
        <dbReference type="SAM" id="MobiDB-lite"/>
    </source>
</evidence>
<keyword evidence="2" id="KW-0812">Transmembrane</keyword>
<evidence type="ECO:0000313" key="4">
    <source>
        <dbReference type="Proteomes" id="UP000297891"/>
    </source>
</evidence>
<dbReference type="RefSeq" id="WP_100789497.1">
    <property type="nucleotide sequence ID" value="NZ_NPDQ01000002.1"/>
</dbReference>
<dbReference type="EMBL" id="RQFP01000001">
    <property type="protein sequence ID" value="TGK96308.1"/>
    <property type="molecule type" value="Genomic_DNA"/>
</dbReference>
<keyword evidence="2" id="KW-0472">Membrane</keyword>
<organism evidence="3 4">
    <name type="scientific">Leptospira brenneri</name>
    <dbReference type="NCBI Taxonomy" id="2023182"/>
    <lineage>
        <taxon>Bacteria</taxon>
        <taxon>Pseudomonadati</taxon>
        <taxon>Spirochaetota</taxon>
        <taxon>Spirochaetia</taxon>
        <taxon>Leptospirales</taxon>
        <taxon>Leptospiraceae</taxon>
        <taxon>Leptospira</taxon>
    </lineage>
</organism>
<proteinExistence type="predicted"/>
<comment type="caution">
    <text evidence="3">The sequence shown here is derived from an EMBL/GenBank/DDBJ whole genome shotgun (WGS) entry which is preliminary data.</text>
</comment>
<reference evidence="3" key="1">
    <citation type="journal article" date="2019" name="PLoS Negl. Trop. Dis.">
        <title>Revisiting the worldwide diversity of Leptospira species in the environment.</title>
        <authorList>
            <person name="Vincent A.T."/>
            <person name="Schiettekatte O."/>
            <person name="Bourhy P."/>
            <person name="Veyrier F.J."/>
            <person name="Picardeau M."/>
        </authorList>
    </citation>
    <scope>NUCLEOTIDE SEQUENCE [LARGE SCALE GENOMIC DNA]</scope>
    <source>
        <strain evidence="3">201800277</strain>
    </source>
</reference>
<dbReference type="OrthoDB" id="335942at2"/>
<evidence type="ECO:0000256" key="2">
    <source>
        <dbReference type="SAM" id="Phobius"/>
    </source>
</evidence>
<dbReference type="Proteomes" id="UP000297891">
    <property type="component" value="Unassembled WGS sequence"/>
</dbReference>
<name>A0A2M9Y451_9LEPT</name>
<sequence>MWRYLFDLSSSEIFLFASLAFAGIFLLLFGKLRKKESPSSSKSKQGSGSEDPSNTNSGKPKKDPKSTKDNNLKVMEIFDYNGIKILHQDGAYTVNDQGVVSNYMNWNLLPSKYQKMVKELDNRSLGEKGEDYFLEMINGFYYVSLPGGKKKKYDSIQSIPADIRKRLGV</sequence>
<gene>
    <name evidence="3" type="ORF">EHQ30_06795</name>
</gene>
<accession>A0A2M9Y451</accession>
<feature type="transmembrane region" description="Helical" evidence="2">
    <location>
        <begin position="13"/>
        <end position="32"/>
    </location>
</feature>